<keyword evidence="3 8" id="KW-0378">Hydrolase</keyword>
<keyword evidence="5" id="KW-0464">Manganese</keyword>
<sequence>MLFSLEHNYKSIAYHKEMNKIDLIIKKLLEKEKNTYSTKLKITESEIYYLSNKCKKILLDQEVLLELEAPIKICGDIHGQYYDLIRLFRINGFPPNSKYLFLGDYVDRGKQSIETVCLLFAFKVKYPNEFFLLRGNHESASINRIYGFYEECKKKYSVKIWRIFCDIFDCLPISAIVDKKIFCTHGGLSPLLISLNQIREIIRPIDIPDCGLLCDLLWSDPSEKISGWAKNDRGVSFIFGKDVLDKFLKNFEMDLVCRAHQVVENGFQFFSNRRLVTVFSAPNYCGEFKNAAAIMSVDDTLMCSFQILKPFDSLMSREDIPSEKNFVSNGQKNNKRILNEKIN</sequence>
<name>A0A6T8DQM4_9CRYP</name>
<dbReference type="PANTHER" id="PTHR11668">
    <property type="entry name" value="SERINE/THREONINE PROTEIN PHOSPHATASE"/>
    <property type="match status" value="1"/>
</dbReference>
<dbReference type="InterPro" id="IPR004843">
    <property type="entry name" value="Calcineurin-like_PHP"/>
</dbReference>
<dbReference type="InterPro" id="IPR050341">
    <property type="entry name" value="PP1_catalytic_subunit"/>
</dbReference>
<dbReference type="Pfam" id="PF00149">
    <property type="entry name" value="Metallophos"/>
    <property type="match status" value="1"/>
</dbReference>
<dbReference type="InterPro" id="IPR029052">
    <property type="entry name" value="Metallo-depent_PP-like"/>
</dbReference>
<dbReference type="Gene3D" id="3.60.21.10">
    <property type="match status" value="1"/>
</dbReference>
<dbReference type="AlphaFoldDB" id="A0A6T8DQM4"/>
<evidence type="ECO:0000256" key="7">
    <source>
        <dbReference type="ARBA" id="ARBA00048336"/>
    </source>
</evidence>
<dbReference type="InterPro" id="IPR006186">
    <property type="entry name" value="Ser/Thr-sp_prot-phosphatase"/>
</dbReference>
<dbReference type="GO" id="GO:0046872">
    <property type="term" value="F:metal ion binding"/>
    <property type="evidence" value="ECO:0007669"/>
    <property type="project" value="UniProtKB-KW"/>
</dbReference>
<dbReference type="PANTHER" id="PTHR11668:SF300">
    <property type="entry name" value="SERINE_THREONINE-PROTEIN PHOSPHATASE"/>
    <property type="match status" value="1"/>
</dbReference>
<evidence type="ECO:0000256" key="2">
    <source>
        <dbReference type="ARBA" id="ARBA00022723"/>
    </source>
</evidence>
<proteinExistence type="inferred from homology"/>
<evidence type="ECO:0000256" key="1">
    <source>
        <dbReference type="ARBA" id="ARBA00001936"/>
    </source>
</evidence>
<dbReference type="Pfam" id="PF16891">
    <property type="entry name" value="STPPase_N"/>
    <property type="match status" value="1"/>
</dbReference>
<protein>
    <recommendedName>
        <fullName evidence="8">Serine/threonine-protein phosphatase</fullName>
        <ecNumber evidence="8">3.1.3.16</ecNumber>
    </recommendedName>
</protein>
<dbReference type="GO" id="GO:0004722">
    <property type="term" value="F:protein serine/threonine phosphatase activity"/>
    <property type="evidence" value="ECO:0007669"/>
    <property type="project" value="UniProtKB-EC"/>
</dbReference>
<comment type="similarity">
    <text evidence="8">Belongs to the PPP phosphatase family.</text>
</comment>
<evidence type="ECO:0000259" key="9">
    <source>
        <dbReference type="PROSITE" id="PS00125"/>
    </source>
</evidence>
<keyword evidence="2" id="KW-0479">Metal-binding</keyword>
<dbReference type="EC" id="3.1.3.16" evidence="8"/>
<dbReference type="PRINTS" id="PR00114">
    <property type="entry name" value="STPHPHTASE"/>
</dbReference>
<dbReference type="InterPro" id="IPR031675">
    <property type="entry name" value="STPPase_N"/>
</dbReference>
<dbReference type="GO" id="GO:0005737">
    <property type="term" value="C:cytoplasm"/>
    <property type="evidence" value="ECO:0007669"/>
    <property type="project" value="TreeGrafter"/>
</dbReference>
<dbReference type="SUPFAM" id="SSF56300">
    <property type="entry name" value="Metallo-dependent phosphatases"/>
    <property type="match status" value="1"/>
</dbReference>
<comment type="catalytic activity">
    <reaction evidence="6">
        <text>O-phospho-L-seryl-[protein] + H2O = L-seryl-[protein] + phosphate</text>
        <dbReference type="Rhea" id="RHEA:20629"/>
        <dbReference type="Rhea" id="RHEA-COMP:9863"/>
        <dbReference type="Rhea" id="RHEA-COMP:11604"/>
        <dbReference type="ChEBI" id="CHEBI:15377"/>
        <dbReference type="ChEBI" id="CHEBI:29999"/>
        <dbReference type="ChEBI" id="CHEBI:43474"/>
        <dbReference type="ChEBI" id="CHEBI:83421"/>
        <dbReference type="EC" id="3.1.3.16"/>
    </reaction>
</comment>
<evidence type="ECO:0000313" key="11">
    <source>
        <dbReference type="EMBL" id="CAD8659235.1"/>
    </source>
</evidence>
<dbReference type="SMART" id="SM00156">
    <property type="entry name" value="PP2Ac"/>
    <property type="match status" value="1"/>
</dbReference>
<dbReference type="EMBL" id="HBEZ01056710">
    <property type="protein sequence ID" value="CAD8659235.1"/>
    <property type="molecule type" value="Transcribed_RNA"/>
</dbReference>
<feature type="domain" description="Serine/threonine specific protein phosphatases" evidence="9">
    <location>
        <begin position="133"/>
        <end position="138"/>
    </location>
</feature>
<dbReference type="EMBL" id="HBEZ01056709">
    <property type="protein sequence ID" value="CAD8659232.1"/>
    <property type="molecule type" value="Transcribed_RNA"/>
</dbReference>
<comment type="cofactor">
    <cofactor evidence="1">
        <name>Mn(2+)</name>
        <dbReference type="ChEBI" id="CHEBI:29035"/>
    </cofactor>
</comment>
<evidence type="ECO:0000256" key="8">
    <source>
        <dbReference type="RuleBase" id="RU004273"/>
    </source>
</evidence>
<evidence type="ECO:0000256" key="4">
    <source>
        <dbReference type="ARBA" id="ARBA00022912"/>
    </source>
</evidence>
<evidence type="ECO:0000256" key="5">
    <source>
        <dbReference type="ARBA" id="ARBA00023211"/>
    </source>
</evidence>
<evidence type="ECO:0000256" key="3">
    <source>
        <dbReference type="ARBA" id="ARBA00022801"/>
    </source>
</evidence>
<dbReference type="FunFam" id="3.60.21.10:FF:000026">
    <property type="entry name" value="Serine/threonine-protein phosphatase"/>
    <property type="match status" value="1"/>
</dbReference>
<dbReference type="PROSITE" id="PS00125">
    <property type="entry name" value="SER_THR_PHOSPHATASE"/>
    <property type="match status" value="1"/>
</dbReference>
<reference evidence="11" key="1">
    <citation type="submission" date="2021-01" db="EMBL/GenBank/DDBJ databases">
        <authorList>
            <person name="Corre E."/>
            <person name="Pelletier E."/>
            <person name="Niang G."/>
            <person name="Scheremetjew M."/>
            <person name="Finn R."/>
            <person name="Kale V."/>
            <person name="Holt S."/>
            <person name="Cochrane G."/>
            <person name="Meng A."/>
            <person name="Brown T."/>
            <person name="Cohen L."/>
        </authorList>
    </citation>
    <scope>NUCLEOTIDE SEQUENCE</scope>
    <source>
        <strain evidence="11">CCAP979/52</strain>
    </source>
</reference>
<gene>
    <name evidence="10" type="ORF">CCUR1050_LOCUS31169</name>
    <name evidence="11" type="ORF">CCUR1050_LOCUS31170</name>
</gene>
<organism evidence="11">
    <name type="scientific">Cryptomonas curvata</name>
    <dbReference type="NCBI Taxonomy" id="233186"/>
    <lineage>
        <taxon>Eukaryota</taxon>
        <taxon>Cryptophyceae</taxon>
        <taxon>Cryptomonadales</taxon>
        <taxon>Cryptomonadaceae</taxon>
        <taxon>Cryptomonas</taxon>
    </lineage>
</organism>
<dbReference type="GO" id="GO:0005634">
    <property type="term" value="C:nucleus"/>
    <property type="evidence" value="ECO:0007669"/>
    <property type="project" value="TreeGrafter"/>
</dbReference>
<keyword evidence="4" id="KW-0904">Protein phosphatase</keyword>
<evidence type="ECO:0000313" key="10">
    <source>
        <dbReference type="EMBL" id="CAD8659232.1"/>
    </source>
</evidence>
<accession>A0A6T8DQM4</accession>
<evidence type="ECO:0000256" key="6">
    <source>
        <dbReference type="ARBA" id="ARBA00047761"/>
    </source>
</evidence>
<comment type="catalytic activity">
    <reaction evidence="7 8">
        <text>O-phospho-L-threonyl-[protein] + H2O = L-threonyl-[protein] + phosphate</text>
        <dbReference type="Rhea" id="RHEA:47004"/>
        <dbReference type="Rhea" id="RHEA-COMP:11060"/>
        <dbReference type="Rhea" id="RHEA-COMP:11605"/>
        <dbReference type="ChEBI" id="CHEBI:15377"/>
        <dbReference type="ChEBI" id="CHEBI:30013"/>
        <dbReference type="ChEBI" id="CHEBI:43474"/>
        <dbReference type="ChEBI" id="CHEBI:61977"/>
        <dbReference type="EC" id="3.1.3.16"/>
    </reaction>
</comment>